<proteinExistence type="predicted"/>
<evidence type="ECO:0000313" key="1">
    <source>
        <dbReference type="EMBL" id="CAD9607554.1"/>
    </source>
</evidence>
<accession>A0A7S2LJD5</accession>
<sequence>MLMTSVSMQLLSNLFCYVFPRHSNLIFTLAYPISSVDPAAQHFYHEKKQSSSTLTSVTPEVEDALKSLNSILVVDTIISVVKVNGQNVKEVVIHDGGSFVNVDGLKWAQFDSKGNELFIFSQLFRDEWSVYLKDEHERSDADGSKMVLQVDLHSKKVFWCNRDGL</sequence>
<gene>
    <name evidence="1" type="ORF">SMAR0320_LOCUS12589</name>
</gene>
<dbReference type="AlphaFoldDB" id="A0A7S2LJD5"/>
<organism evidence="1">
    <name type="scientific">Skeletonema marinoi</name>
    <dbReference type="NCBI Taxonomy" id="267567"/>
    <lineage>
        <taxon>Eukaryota</taxon>
        <taxon>Sar</taxon>
        <taxon>Stramenopiles</taxon>
        <taxon>Ochrophyta</taxon>
        <taxon>Bacillariophyta</taxon>
        <taxon>Coscinodiscophyceae</taxon>
        <taxon>Thalassiosirophycidae</taxon>
        <taxon>Thalassiosirales</taxon>
        <taxon>Skeletonemataceae</taxon>
        <taxon>Skeletonema</taxon>
        <taxon>Skeletonema marinoi-dohrnii complex</taxon>
    </lineage>
</organism>
<protein>
    <submittedName>
        <fullName evidence="1">Uncharacterized protein</fullName>
    </submittedName>
</protein>
<dbReference type="EMBL" id="HBGZ01017547">
    <property type="protein sequence ID" value="CAD9607554.1"/>
    <property type="molecule type" value="Transcribed_RNA"/>
</dbReference>
<name>A0A7S2LJD5_9STRA</name>
<reference evidence="1" key="1">
    <citation type="submission" date="2021-01" db="EMBL/GenBank/DDBJ databases">
        <authorList>
            <person name="Corre E."/>
            <person name="Pelletier E."/>
            <person name="Niang G."/>
            <person name="Scheremetjew M."/>
            <person name="Finn R."/>
            <person name="Kale V."/>
            <person name="Holt S."/>
            <person name="Cochrane G."/>
            <person name="Meng A."/>
            <person name="Brown T."/>
            <person name="Cohen L."/>
        </authorList>
    </citation>
    <scope>NUCLEOTIDE SEQUENCE</scope>
    <source>
        <strain evidence="1">SM1012Den-03</strain>
    </source>
</reference>